<dbReference type="AlphaFoldDB" id="A0AAW7B7L0"/>
<dbReference type="Proteomes" id="UP001171122">
    <property type="component" value="Unassembled WGS sequence"/>
</dbReference>
<proteinExistence type="predicted"/>
<gene>
    <name evidence="2" type="ORF">P8A28_13020</name>
</gene>
<feature type="chain" id="PRO_5043857504" description="DnrO protein" evidence="1">
    <location>
        <begin position="21"/>
        <end position="157"/>
    </location>
</feature>
<accession>A0AAW7B7L0</accession>
<reference evidence="2" key="1">
    <citation type="journal article" date="2023" name="Front. Microbiol.">
        <title>Isolation of Brucella inopinata from a White's tree frog (Litoria caerulea): pose exotic frogs a potential risk to human health?</title>
        <authorList>
            <person name="Scholz H.C."/>
            <person name="Heckers K.O."/>
            <person name="Appelt S."/>
            <person name="Geier-Doemling D."/>
            <person name="Schlegel P."/>
            <person name="Wattam A.R."/>
        </authorList>
    </citation>
    <scope>NUCLEOTIDE SEQUENCE</scope>
    <source>
        <strain evidence="2">FO700662</strain>
    </source>
</reference>
<sequence length="157" mass="16924">MSKALFGAFLTLSLSLGASASSFAESAHEHGSSAALQELMLNNGQKWETDDALREGMAAIREALEKNLPLVHHGDMTPAAFAALATGIEQNVDIIIANCKLPEAADEQLHLILTHLLEGGREMEEEGKQTDGVVSAVKALNSYGEYFEHQGWRPLPL</sequence>
<evidence type="ECO:0000313" key="2">
    <source>
        <dbReference type="EMBL" id="MDL2333840.1"/>
    </source>
</evidence>
<evidence type="ECO:0008006" key="4">
    <source>
        <dbReference type="Google" id="ProtNLM"/>
    </source>
</evidence>
<comment type="caution">
    <text evidence="2">The sequence shown here is derived from an EMBL/GenBank/DDBJ whole genome shotgun (WGS) entry which is preliminary data.</text>
</comment>
<organism evidence="2 3">
    <name type="scientific">Brucella inopinata</name>
    <dbReference type="NCBI Taxonomy" id="1218315"/>
    <lineage>
        <taxon>Bacteria</taxon>
        <taxon>Pseudomonadati</taxon>
        <taxon>Pseudomonadota</taxon>
        <taxon>Alphaproteobacteria</taxon>
        <taxon>Hyphomicrobiales</taxon>
        <taxon>Brucellaceae</taxon>
        <taxon>Brucella/Ochrobactrum group</taxon>
        <taxon>Brucella</taxon>
    </lineage>
</organism>
<feature type="signal peptide" evidence="1">
    <location>
        <begin position="1"/>
        <end position="20"/>
    </location>
</feature>
<dbReference type="EMBL" id="JARQXC010000020">
    <property type="protein sequence ID" value="MDL2333840.1"/>
    <property type="molecule type" value="Genomic_DNA"/>
</dbReference>
<evidence type="ECO:0000313" key="3">
    <source>
        <dbReference type="Proteomes" id="UP001171122"/>
    </source>
</evidence>
<keyword evidence="3" id="KW-1185">Reference proteome</keyword>
<name>A0AAW7B7L0_9HYPH</name>
<protein>
    <recommendedName>
        <fullName evidence="4">DnrO protein</fullName>
    </recommendedName>
</protein>
<dbReference type="RefSeq" id="WP_050786300.1">
    <property type="nucleotide sequence ID" value="NZ_JARQXC010000020.1"/>
</dbReference>
<evidence type="ECO:0000256" key="1">
    <source>
        <dbReference type="SAM" id="SignalP"/>
    </source>
</evidence>
<keyword evidence="1" id="KW-0732">Signal</keyword>